<reference evidence="2 3" key="1">
    <citation type="submission" date="2018-02" db="EMBL/GenBank/DDBJ databases">
        <title>Genome sequences of Apibacter spp., gut symbionts of Asian honey bees.</title>
        <authorList>
            <person name="Kwong W.K."/>
            <person name="Steele M.I."/>
            <person name="Moran N.A."/>
        </authorList>
    </citation>
    <scope>NUCLEOTIDE SEQUENCE [LARGE SCALE GENOMIC DNA]</scope>
    <source>
        <strain evidence="3">wkB301</strain>
    </source>
</reference>
<feature type="domain" description="Chorismate-utilising enzyme C-terminal" evidence="1">
    <location>
        <begin position="85"/>
        <end position="325"/>
    </location>
</feature>
<dbReference type="RefSeq" id="WP_105247500.1">
    <property type="nucleotide sequence ID" value="NZ_PSZM01000045.1"/>
</dbReference>
<sequence>MITSFFNNLINSGSAFACIKFPEEKNIYLIIQDQKGSNYYSFTSFDSSKKYVFPFSQFNKISDFEWEKLTFSLSTKKNTQTINESNYLRILDKTLYFLQEKNADKIVISREKWVDNSNINPIQSFLFLCKKYPNSFCHLSFWNSEEVWLGATPEILGSWSNSTFKTMALAGTLPDKDSFVWENKEMEEQKYVTDYIYNKLQYYSSSISVKGPETLHLGHVKHLITYFSIPLNAPQLLSKLIHSLHPTPAVCGLPLEVSRNFIINEEKYNRDFYAGYIGIETSSSKNYFVNLRCGKLYTNGALLFVGGGITAESNPLQEWKETELKAKFITECL</sequence>
<dbReference type="PANTHER" id="PTHR42839">
    <property type="entry name" value="ISOCHORISMATE SYNTHASE ENTC"/>
    <property type="match status" value="1"/>
</dbReference>
<keyword evidence="3" id="KW-1185">Reference proteome</keyword>
<dbReference type="EMBL" id="PSZM01000045">
    <property type="protein sequence ID" value="PQL90869.1"/>
    <property type="molecule type" value="Genomic_DNA"/>
</dbReference>
<dbReference type="InterPro" id="IPR015890">
    <property type="entry name" value="Chorismate_C"/>
</dbReference>
<comment type="caution">
    <text evidence="2">The sequence shown here is derived from an EMBL/GenBank/DDBJ whole genome shotgun (WGS) entry which is preliminary data.</text>
</comment>
<dbReference type="Proteomes" id="UP000238042">
    <property type="component" value="Unassembled WGS sequence"/>
</dbReference>
<dbReference type="Gene3D" id="3.60.120.10">
    <property type="entry name" value="Anthranilate synthase"/>
    <property type="match status" value="1"/>
</dbReference>
<dbReference type="OrthoDB" id="9806579at2"/>
<evidence type="ECO:0000313" key="2">
    <source>
        <dbReference type="EMBL" id="PQL90869.1"/>
    </source>
</evidence>
<accession>A0A2S8A8G6</accession>
<dbReference type="AlphaFoldDB" id="A0A2S8A8G6"/>
<dbReference type="InterPro" id="IPR005801">
    <property type="entry name" value="ADC_synthase"/>
</dbReference>
<evidence type="ECO:0000259" key="1">
    <source>
        <dbReference type="Pfam" id="PF00425"/>
    </source>
</evidence>
<gene>
    <name evidence="2" type="ORF">C4S77_10485</name>
</gene>
<proteinExistence type="predicted"/>
<dbReference type="Pfam" id="PF00425">
    <property type="entry name" value="Chorismate_bind"/>
    <property type="match status" value="1"/>
</dbReference>
<dbReference type="SUPFAM" id="SSF56322">
    <property type="entry name" value="ADC synthase"/>
    <property type="match status" value="1"/>
</dbReference>
<evidence type="ECO:0000313" key="3">
    <source>
        <dbReference type="Proteomes" id="UP000238042"/>
    </source>
</evidence>
<name>A0A2S8A8G6_9FLAO</name>
<dbReference type="PANTHER" id="PTHR42839:SF2">
    <property type="entry name" value="ISOCHORISMATE SYNTHASE ENTC"/>
    <property type="match status" value="1"/>
</dbReference>
<organism evidence="2 3">
    <name type="scientific">Apibacter adventoris</name>
    <dbReference type="NCBI Taxonomy" id="1679466"/>
    <lineage>
        <taxon>Bacteria</taxon>
        <taxon>Pseudomonadati</taxon>
        <taxon>Bacteroidota</taxon>
        <taxon>Flavobacteriia</taxon>
        <taxon>Flavobacteriales</taxon>
        <taxon>Weeksellaceae</taxon>
        <taxon>Apibacter</taxon>
    </lineage>
</organism>
<protein>
    <recommendedName>
        <fullName evidence="1">Chorismate-utilising enzyme C-terminal domain-containing protein</fullName>
    </recommendedName>
</protein>